<evidence type="ECO:0000256" key="2">
    <source>
        <dbReference type="ARBA" id="ARBA00022448"/>
    </source>
</evidence>
<evidence type="ECO:0000256" key="1">
    <source>
        <dbReference type="ARBA" id="ARBA00004141"/>
    </source>
</evidence>
<sequence>MDNLMISSLTQKSENSEQHIYPPLSYGWYVTVLLTIIYILSFVDRQILSLLVEPIKSDMNLSDTQIGLLMGASFAIFYSTMGLPLGWLADNMPRKYLLGAGLAVWSAATALSGLAQSFKHLFIARILVGAGEASLGPCAISLISDVMPPSQRSRAIAVYSSALSFALAIAYLLGGQIMKFADGLDLSFIPFMADLKSWQLVLIIVGSPGLLIALLVLTLKEPNRQYIDKNRSKGFNSIKRTFNYFGDHKKLFTKLFILPVTMTIITYSHNFIPSLFQREYGWDPVTLSIYIGTIIGLVGPCSTFFGGWLIDKMHSKGIEDASIIIMRIGGVIMVPTCIAMPLMPSPQLALVFYGFSLCGVTLITVSAWSSILGIVPPDLRGQATAIYLMVISMFGLMLGPTLVGVFNDFLFVGSDRLDLSMSLVSIIFGTLSLIMLPNIVKTYRAAIGIN</sequence>
<feature type="transmembrane region" description="Helical" evidence="6">
    <location>
        <begin position="66"/>
        <end position="89"/>
    </location>
</feature>
<feature type="transmembrane region" description="Helical" evidence="6">
    <location>
        <begin position="251"/>
        <end position="269"/>
    </location>
</feature>
<evidence type="ECO:0000313" key="8">
    <source>
        <dbReference type="EMBL" id="RCL83939.1"/>
    </source>
</evidence>
<dbReference type="Proteomes" id="UP000252289">
    <property type="component" value="Unassembled WGS sequence"/>
</dbReference>
<evidence type="ECO:0000256" key="4">
    <source>
        <dbReference type="ARBA" id="ARBA00022989"/>
    </source>
</evidence>
<comment type="caution">
    <text evidence="8">The sequence shown here is derived from an EMBL/GenBank/DDBJ whole genome shotgun (WGS) entry which is preliminary data.</text>
</comment>
<organism evidence="8 9">
    <name type="scientific">PS1 clade bacterium</name>
    <dbReference type="NCBI Taxonomy" id="2175152"/>
    <lineage>
        <taxon>Bacteria</taxon>
        <taxon>Pseudomonadati</taxon>
        <taxon>Pseudomonadota</taxon>
        <taxon>Alphaproteobacteria</taxon>
        <taxon>PS1 clade</taxon>
    </lineage>
</organism>
<gene>
    <name evidence="8" type="ORF">DBW64_04770</name>
</gene>
<feature type="transmembrane region" description="Helical" evidence="6">
    <location>
        <begin position="20"/>
        <end position="43"/>
    </location>
</feature>
<protein>
    <submittedName>
        <fullName evidence="8">MFS transporter</fullName>
    </submittedName>
</protein>
<dbReference type="Gene3D" id="1.20.1250.20">
    <property type="entry name" value="MFS general substrate transporter like domains"/>
    <property type="match status" value="2"/>
</dbReference>
<dbReference type="SUPFAM" id="SSF103473">
    <property type="entry name" value="MFS general substrate transporter"/>
    <property type="match status" value="1"/>
</dbReference>
<dbReference type="InterPro" id="IPR011701">
    <property type="entry name" value="MFS"/>
</dbReference>
<feature type="transmembrane region" description="Helical" evidence="6">
    <location>
        <begin position="198"/>
        <end position="219"/>
    </location>
</feature>
<keyword evidence="3 6" id="KW-0812">Transmembrane</keyword>
<feature type="transmembrane region" description="Helical" evidence="6">
    <location>
        <begin position="289"/>
        <end position="310"/>
    </location>
</feature>
<evidence type="ECO:0000313" key="9">
    <source>
        <dbReference type="Proteomes" id="UP000252289"/>
    </source>
</evidence>
<feature type="transmembrane region" description="Helical" evidence="6">
    <location>
        <begin position="386"/>
        <end position="407"/>
    </location>
</feature>
<dbReference type="PANTHER" id="PTHR23505">
    <property type="entry name" value="SPINSTER"/>
    <property type="match status" value="1"/>
</dbReference>
<dbReference type="EMBL" id="QOQK01000023">
    <property type="protein sequence ID" value="RCL83939.1"/>
    <property type="molecule type" value="Genomic_DNA"/>
</dbReference>
<feature type="transmembrane region" description="Helical" evidence="6">
    <location>
        <begin position="156"/>
        <end position="178"/>
    </location>
</feature>
<dbReference type="GO" id="GO:0022857">
    <property type="term" value="F:transmembrane transporter activity"/>
    <property type="evidence" value="ECO:0007669"/>
    <property type="project" value="InterPro"/>
</dbReference>
<dbReference type="InterPro" id="IPR020846">
    <property type="entry name" value="MFS_dom"/>
</dbReference>
<name>A0A368EI34_9PROT</name>
<dbReference type="InterPro" id="IPR044770">
    <property type="entry name" value="MFS_spinster-like"/>
</dbReference>
<feature type="transmembrane region" description="Helical" evidence="6">
    <location>
        <begin position="322"/>
        <end position="344"/>
    </location>
</feature>
<dbReference type="PROSITE" id="PS50850">
    <property type="entry name" value="MFS"/>
    <property type="match status" value="1"/>
</dbReference>
<keyword evidence="5 6" id="KW-0472">Membrane</keyword>
<feature type="transmembrane region" description="Helical" evidence="6">
    <location>
        <begin position="419"/>
        <end position="440"/>
    </location>
</feature>
<keyword evidence="4 6" id="KW-1133">Transmembrane helix</keyword>
<evidence type="ECO:0000256" key="5">
    <source>
        <dbReference type="ARBA" id="ARBA00023136"/>
    </source>
</evidence>
<evidence type="ECO:0000256" key="3">
    <source>
        <dbReference type="ARBA" id="ARBA00022692"/>
    </source>
</evidence>
<reference evidence="8 9" key="1">
    <citation type="journal article" date="2018" name="Microbiome">
        <title>Fine metagenomic profile of the Mediterranean stratified and mixed water columns revealed by assembly and recruitment.</title>
        <authorList>
            <person name="Haro-Moreno J.M."/>
            <person name="Lopez-Perez M."/>
            <person name="De La Torre J.R."/>
            <person name="Picazo A."/>
            <person name="Camacho A."/>
            <person name="Rodriguez-Valera F."/>
        </authorList>
    </citation>
    <scope>NUCLEOTIDE SEQUENCE [LARGE SCALE GENOMIC DNA]</scope>
    <source>
        <strain evidence="8">MED-G50</strain>
    </source>
</reference>
<proteinExistence type="predicted"/>
<evidence type="ECO:0000256" key="6">
    <source>
        <dbReference type="SAM" id="Phobius"/>
    </source>
</evidence>
<dbReference type="Pfam" id="PF07690">
    <property type="entry name" value="MFS_1"/>
    <property type="match status" value="1"/>
</dbReference>
<keyword evidence="2" id="KW-0813">Transport</keyword>
<dbReference type="PANTHER" id="PTHR23505:SF79">
    <property type="entry name" value="PROTEIN SPINSTER"/>
    <property type="match status" value="1"/>
</dbReference>
<feature type="domain" description="Major facilitator superfamily (MFS) profile" evidence="7">
    <location>
        <begin position="30"/>
        <end position="440"/>
    </location>
</feature>
<dbReference type="AlphaFoldDB" id="A0A368EI34"/>
<accession>A0A368EI34</accession>
<feature type="transmembrane region" description="Helical" evidence="6">
    <location>
        <begin position="350"/>
        <end position="374"/>
    </location>
</feature>
<dbReference type="InterPro" id="IPR036259">
    <property type="entry name" value="MFS_trans_sf"/>
</dbReference>
<dbReference type="GO" id="GO:0016020">
    <property type="term" value="C:membrane"/>
    <property type="evidence" value="ECO:0007669"/>
    <property type="project" value="UniProtKB-SubCell"/>
</dbReference>
<feature type="transmembrane region" description="Helical" evidence="6">
    <location>
        <begin position="96"/>
        <end position="116"/>
    </location>
</feature>
<comment type="subcellular location">
    <subcellularLocation>
        <location evidence="1">Membrane</location>
        <topology evidence="1">Multi-pass membrane protein</topology>
    </subcellularLocation>
</comment>
<feature type="transmembrane region" description="Helical" evidence="6">
    <location>
        <begin position="122"/>
        <end position="144"/>
    </location>
</feature>
<evidence type="ECO:0000259" key="7">
    <source>
        <dbReference type="PROSITE" id="PS50850"/>
    </source>
</evidence>